<evidence type="ECO:0000313" key="4">
    <source>
        <dbReference type="Proteomes" id="UP000292702"/>
    </source>
</evidence>
<gene>
    <name evidence="3" type="ORF">EIP91_007332</name>
</gene>
<organism evidence="3 4">
    <name type="scientific">Steccherinum ochraceum</name>
    <dbReference type="NCBI Taxonomy" id="92696"/>
    <lineage>
        <taxon>Eukaryota</taxon>
        <taxon>Fungi</taxon>
        <taxon>Dikarya</taxon>
        <taxon>Basidiomycota</taxon>
        <taxon>Agaricomycotina</taxon>
        <taxon>Agaricomycetes</taxon>
        <taxon>Polyporales</taxon>
        <taxon>Steccherinaceae</taxon>
        <taxon>Steccherinum</taxon>
    </lineage>
</organism>
<evidence type="ECO:0000256" key="1">
    <source>
        <dbReference type="SAM" id="MobiDB-lite"/>
    </source>
</evidence>
<feature type="compositionally biased region" description="Polar residues" evidence="1">
    <location>
        <begin position="59"/>
        <end position="69"/>
    </location>
</feature>
<dbReference type="AlphaFoldDB" id="A0A4R0RXA0"/>
<dbReference type="OrthoDB" id="2980978at2759"/>
<feature type="domain" description="DUF6589" evidence="2">
    <location>
        <begin position="371"/>
        <end position="787"/>
    </location>
</feature>
<dbReference type="Proteomes" id="UP000292702">
    <property type="component" value="Unassembled WGS sequence"/>
</dbReference>
<protein>
    <recommendedName>
        <fullName evidence="2">DUF6589 domain-containing protein</fullName>
    </recommendedName>
</protein>
<reference evidence="3 4" key="1">
    <citation type="submission" date="2018-11" db="EMBL/GenBank/DDBJ databases">
        <title>Genome assembly of Steccherinum ochraceum LE-BIN_3174, the white-rot fungus of the Steccherinaceae family (The Residual Polyporoid clade, Polyporales, Basidiomycota).</title>
        <authorList>
            <person name="Fedorova T.V."/>
            <person name="Glazunova O.A."/>
            <person name="Landesman E.O."/>
            <person name="Moiseenko K.V."/>
            <person name="Psurtseva N.V."/>
            <person name="Savinova O.S."/>
            <person name="Shakhova N.V."/>
            <person name="Tyazhelova T.V."/>
            <person name="Vasina D.V."/>
        </authorList>
    </citation>
    <scope>NUCLEOTIDE SEQUENCE [LARGE SCALE GENOMIC DNA]</scope>
    <source>
        <strain evidence="3 4">LE-BIN_3174</strain>
    </source>
</reference>
<feature type="region of interest" description="Disordered" evidence="1">
    <location>
        <begin position="1"/>
        <end position="75"/>
    </location>
</feature>
<dbReference type="EMBL" id="RWJN01000004">
    <property type="protein sequence ID" value="TCD71585.1"/>
    <property type="molecule type" value="Genomic_DNA"/>
</dbReference>
<comment type="caution">
    <text evidence="3">The sequence shown here is derived from an EMBL/GenBank/DDBJ whole genome shotgun (WGS) entry which is preliminary data.</text>
</comment>
<proteinExistence type="predicted"/>
<name>A0A4R0RXA0_9APHY</name>
<evidence type="ECO:0000313" key="3">
    <source>
        <dbReference type="EMBL" id="TCD71585.1"/>
    </source>
</evidence>
<feature type="compositionally biased region" description="Acidic residues" evidence="1">
    <location>
        <begin position="43"/>
        <end position="53"/>
    </location>
</feature>
<dbReference type="InterPro" id="IPR046496">
    <property type="entry name" value="DUF6589"/>
</dbReference>
<accession>A0A4R0RXA0</accession>
<dbReference type="STRING" id="92696.A0A4R0RXA0"/>
<evidence type="ECO:0000259" key="2">
    <source>
        <dbReference type="Pfam" id="PF20231"/>
    </source>
</evidence>
<keyword evidence="4" id="KW-1185">Reference proteome</keyword>
<sequence>MPTDPQEQPLPDPWTFDDDFDPNVLDEFPDDELFDDAPQGDPDSLDADDDLVDDALPSFSSSESNPYRNSTRKYRQYRPHTIPSRVLEVMRFMKRKKIDLPILLWAISWNVPSLVHHTAVKYERTKLMVSRELPEILATWYRPPRRHTKGIRTVAARHAMEASALNIVSDLVDRDMHSLRSEFSFPQKDLSEATLLAIDWGSLINSAKLLAPTTWQLFSHCAYTPAQATENTYKTPDSTVLMAIAMCSFSRSHHSCKIPKLLTVFFKACGLSTKAFDTLNALGITLSQKSSYRTIRTIASQADRAMLADIKRYPCFASHDNLNRSNKVFEKRVDNVSTFDSGTCGSVIVIKDPYAVPINPDHFHEFRAMGARTPLTSCEILKLSGKYAASHFRFAVYQVLQYLIEAPAFSFSSYDHRDDIVFTRPPPIHQLRARPELATCQYMLQTLHVEEASYAGNDRVIQKYLSQMGWRTDEQLRHLAEMKVIPWCGDQLTVARIRGLKGFRAHDFNRVQRYDFIEEIIGFFHAQIALMHSLHSQYYGSRSSDSSLVKITDLLNRKGLHKPTVKGAFAHDFKDLLAHITIARFRTLWCIVGEVDKLEDLRKRSPSELLQLAQQIVQNHASTHALNTLQKQSDARRDHVHEQAVQFNRDMLYFFSLDKAIKSGDVGRIEALLPHMLFRYSGGRNSHYSTEMLEILQKFQHDYDSTTHDFVRDYCWLTNTTGRPNAFLPIDELQEHNVKDTKVTFGVCGPNGTWEYVGDISGSIPCQRKIKDHVTAEINHYARGKSHTSPSAEADICRIQESLAASKILRQVPGREFKDENDKAADYIANGSDIKKLQTTIDNWWSTRANVRATTEEWESVDGEDEASVST</sequence>
<dbReference type="Pfam" id="PF20231">
    <property type="entry name" value="DUF6589"/>
    <property type="match status" value="1"/>
</dbReference>